<dbReference type="PANTHER" id="PTHR36836">
    <property type="entry name" value="COLANIC ACID BIOSYNTHESIS PROTEIN WCAK"/>
    <property type="match status" value="1"/>
</dbReference>
<proteinExistence type="predicted"/>
<dbReference type="Proteomes" id="UP000470213">
    <property type="component" value="Unassembled WGS sequence"/>
</dbReference>
<organism evidence="2 3">
    <name type="scientific">Alteromonas profundi</name>
    <dbReference type="NCBI Taxonomy" id="2696062"/>
    <lineage>
        <taxon>Bacteria</taxon>
        <taxon>Pseudomonadati</taxon>
        <taxon>Pseudomonadota</taxon>
        <taxon>Gammaproteobacteria</taxon>
        <taxon>Alteromonadales</taxon>
        <taxon>Alteromonadaceae</taxon>
        <taxon>Alteromonas/Salinimonas group</taxon>
        <taxon>Alteromonas</taxon>
    </lineage>
</organism>
<dbReference type="Pfam" id="PF04230">
    <property type="entry name" value="PS_pyruv_trans"/>
    <property type="match status" value="1"/>
</dbReference>
<evidence type="ECO:0000259" key="1">
    <source>
        <dbReference type="Pfam" id="PF04230"/>
    </source>
</evidence>
<comment type="caution">
    <text evidence="2">The sequence shown here is derived from an EMBL/GenBank/DDBJ whole genome shotgun (WGS) entry which is preliminary data.</text>
</comment>
<dbReference type="EMBL" id="JAAAWN010000013">
    <property type="protein sequence ID" value="NDV91687.1"/>
    <property type="molecule type" value="Genomic_DNA"/>
</dbReference>
<dbReference type="RefSeq" id="WP_163085656.1">
    <property type="nucleotide sequence ID" value="NZ_JAAAWN010000013.1"/>
</dbReference>
<dbReference type="PANTHER" id="PTHR36836:SF1">
    <property type="entry name" value="COLANIC ACID BIOSYNTHESIS PROTEIN WCAK"/>
    <property type="match status" value="1"/>
</dbReference>
<dbReference type="AlphaFoldDB" id="A0A7X5LLR2"/>
<gene>
    <name evidence="2" type="ORF">GTH32_10880</name>
</gene>
<evidence type="ECO:0000313" key="3">
    <source>
        <dbReference type="Proteomes" id="UP000470213"/>
    </source>
</evidence>
<accession>A0A7X5LLR2</accession>
<evidence type="ECO:0000313" key="2">
    <source>
        <dbReference type="EMBL" id="NDV91687.1"/>
    </source>
</evidence>
<sequence>MKLGILGYFGFGNYGDELFHQVWNKEFSDAEVITFEEVTGIPKCMHSEPADREKFVDNIDALLIGGGDLIRPQGKINYWYKELLSKPVFLYGIGVATWLGHEKKVIAQIVEFLKNDAVKYIGVRDIESYNWIAKQAPSVVEKLYVTPDIAFSMDRVSVQKPKQKRVGIITRHQKNYEPNRIEQMRKIVDIYVECGYEVVEILASTGPEKEWDIEGSRSWDLKIPVKTFETDEEVTKAIAECSLIYSMKFHGCVVGLAHHVPTVSLLKTDKFVNLYKYLRLDTWLIGGDKRKIKFEKPESPRPQLWNNIDTLIGFSRSSLLSLKLQITAEVNK</sequence>
<name>A0A7X5LLR2_9ALTE</name>
<dbReference type="InterPro" id="IPR007345">
    <property type="entry name" value="Polysacch_pyruvyl_Trfase"/>
</dbReference>
<keyword evidence="3" id="KW-1185">Reference proteome</keyword>
<feature type="domain" description="Polysaccharide pyruvyl transferase" evidence="1">
    <location>
        <begin position="13"/>
        <end position="265"/>
    </location>
</feature>
<protein>
    <recommendedName>
        <fullName evidence="1">Polysaccharide pyruvyl transferase domain-containing protein</fullName>
    </recommendedName>
</protein>
<reference evidence="2 3" key="1">
    <citation type="submission" date="2020-01" db="EMBL/GenBank/DDBJ databases">
        <authorList>
            <person name="Chen J."/>
            <person name="Zhu S."/>
            <person name="Yang J."/>
        </authorList>
    </citation>
    <scope>NUCLEOTIDE SEQUENCE [LARGE SCALE GENOMIC DNA]</scope>
    <source>
        <strain evidence="2 3">345S023</strain>
    </source>
</reference>